<dbReference type="InterPro" id="IPR050908">
    <property type="entry name" value="SmbC-like"/>
</dbReference>
<dbReference type="PANTHER" id="PTHR40055">
    <property type="entry name" value="TRANSCRIPTIONAL REGULATOR YGIV-RELATED"/>
    <property type="match status" value="1"/>
</dbReference>
<dbReference type="InterPro" id="IPR029442">
    <property type="entry name" value="GyrI-like"/>
</dbReference>
<dbReference type="EMBL" id="LIDT01000036">
    <property type="protein sequence ID" value="OCR28955.1"/>
    <property type="molecule type" value="Genomic_DNA"/>
</dbReference>
<sequence length="111" mass="12568">MGDPSPLCIYHDDPKVTPTDKLRTDVCMLLPSNARPKGNVGFKQLPSGRYATFLYKGSYDQLQAVYDTIYGKYLPEMECTLSDEPSAERYLNDPSCTPPEELLTEIYIPIR</sequence>
<evidence type="ECO:0000313" key="2">
    <source>
        <dbReference type="EMBL" id="OCR28955.1"/>
    </source>
</evidence>
<protein>
    <submittedName>
        <fullName evidence="2">AraC family transcriptional regulator</fullName>
    </submittedName>
</protein>
<gene>
    <name evidence="2" type="ORF">AC094_35020</name>
</gene>
<dbReference type="SMART" id="SM00871">
    <property type="entry name" value="AraC_E_bind"/>
    <property type="match status" value="1"/>
</dbReference>
<feature type="domain" description="AraC effector-binding" evidence="1">
    <location>
        <begin position="1"/>
        <end position="111"/>
    </location>
</feature>
<dbReference type="SUPFAM" id="SSF55136">
    <property type="entry name" value="Probable bacterial effector-binding domain"/>
    <property type="match status" value="1"/>
</dbReference>
<dbReference type="InterPro" id="IPR010499">
    <property type="entry name" value="AraC_E-bd"/>
</dbReference>
<dbReference type="Pfam" id="PF06445">
    <property type="entry name" value="GyrI-like"/>
    <property type="match status" value="1"/>
</dbReference>
<dbReference type="Gene3D" id="3.20.80.10">
    <property type="entry name" value="Regulatory factor, effector binding domain"/>
    <property type="match status" value="1"/>
</dbReference>
<dbReference type="AlphaFoldDB" id="A0A853PS76"/>
<evidence type="ECO:0000313" key="3">
    <source>
        <dbReference type="Proteomes" id="UP000093197"/>
    </source>
</evidence>
<accession>A0A853PS76</accession>
<evidence type="ECO:0000259" key="1">
    <source>
        <dbReference type="SMART" id="SM00871"/>
    </source>
</evidence>
<reference evidence="2 3" key="1">
    <citation type="journal article" date="2016" name="PLoS ONE">
        <title>Genomic Diversity of Enterotoxigenic Strains of Bacteroides fragilis.</title>
        <authorList>
            <person name="Pierce J.V."/>
            <person name="Bernstein H.D."/>
        </authorList>
    </citation>
    <scope>NUCLEOTIDE SEQUENCE [LARGE SCALE GENOMIC DNA]</scope>
    <source>
        <strain evidence="2 3">20793-3</strain>
    </source>
</reference>
<dbReference type="Proteomes" id="UP000093197">
    <property type="component" value="Unassembled WGS sequence"/>
</dbReference>
<name>A0A853PS76_BACFG</name>
<dbReference type="InterPro" id="IPR011256">
    <property type="entry name" value="Reg_factor_effector_dom_sf"/>
</dbReference>
<comment type="caution">
    <text evidence="2">The sequence shown here is derived from an EMBL/GenBank/DDBJ whole genome shotgun (WGS) entry which is preliminary data.</text>
</comment>
<dbReference type="PANTHER" id="PTHR40055:SF1">
    <property type="entry name" value="TRANSCRIPTIONAL REGULATOR YGIV-RELATED"/>
    <property type="match status" value="1"/>
</dbReference>
<proteinExistence type="predicted"/>
<organism evidence="2 3">
    <name type="scientific">Bacteroides fragilis</name>
    <dbReference type="NCBI Taxonomy" id="817"/>
    <lineage>
        <taxon>Bacteria</taxon>
        <taxon>Pseudomonadati</taxon>
        <taxon>Bacteroidota</taxon>
        <taxon>Bacteroidia</taxon>
        <taxon>Bacteroidales</taxon>
        <taxon>Bacteroidaceae</taxon>
        <taxon>Bacteroides</taxon>
    </lineage>
</organism>